<protein>
    <submittedName>
        <fullName evidence="7">DNA oxidative demethylase AlkB</fullName>
        <ecNumber evidence="7">1.14.11.33</ecNumber>
    </submittedName>
</protein>
<comment type="cofactor">
    <cofactor evidence="1">
        <name>Fe(2+)</name>
        <dbReference type="ChEBI" id="CHEBI:29033"/>
    </cofactor>
</comment>
<keyword evidence="4 7" id="KW-0560">Oxidoreductase</keyword>
<sequence>MSGRTADLFAPAKHRETLAEGAMILRGFALDRETALAAAIEQVTADTPFRHMETPGGHRMSAAMTNCGELGWTTDRRGYRYTRDDPETGRPWPAMPTVFRELATTAATAAGYTGFDPDACLINRYQPGARMGLHQDRNEQDFDAPIVSVSLGLPATFLFGGDRRADRPQRVPLEHGDVAVWGAAARLRYHGIAPLRAGSHPFAGEARINLTLRRAS</sequence>
<dbReference type="SUPFAM" id="SSF51197">
    <property type="entry name" value="Clavaminate synthase-like"/>
    <property type="match status" value="1"/>
</dbReference>
<reference evidence="7 8" key="1">
    <citation type="submission" date="2023-09" db="EMBL/GenBank/DDBJ databases">
        <authorList>
            <person name="Rey-Velasco X."/>
        </authorList>
    </citation>
    <scope>NUCLEOTIDE SEQUENCE [LARGE SCALE GENOMIC DNA]</scope>
    <source>
        <strain evidence="7 8">P385</strain>
    </source>
</reference>
<dbReference type="EMBL" id="JAVRHY010000018">
    <property type="protein sequence ID" value="MDT0619657.1"/>
    <property type="molecule type" value="Genomic_DNA"/>
</dbReference>
<proteinExistence type="predicted"/>
<keyword evidence="2" id="KW-0479">Metal-binding</keyword>
<dbReference type="PROSITE" id="PS51471">
    <property type="entry name" value="FE2OG_OXY"/>
    <property type="match status" value="1"/>
</dbReference>
<evidence type="ECO:0000259" key="6">
    <source>
        <dbReference type="PROSITE" id="PS51471"/>
    </source>
</evidence>
<evidence type="ECO:0000256" key="3">
    <source>
        <dbReference type="ARBA" id="ARBA00022964"/>
    </source>
</evidence>
<dbReference type="Gene3D" id="2.60.120.590">
    <property type="entry name" value="Alpha-ketoglutarate-dependent dioxygenase AlkB-like"/>
    <property type="match status" value="1"/>
</dbReference>
<dbReference type="EC" id="1.14.11.33" evidence="7"/>
<gene>
    <name evidence="7" type="primary">alkB</name>
    <name evidence="7" type="ORF">RM531_14355</name>
</gene>
<keyword evidence="5" id="KW-0408">Iron</keyword>
<dbReference type="Proteomes" id="UP001259982">
    <property type="component" value="Unassembled WGS sequence"/>
</dbReference>
<organism evidence="7 8">
    <name type="scientific">Spectribacter acetivorans</name>
    <dbReference type="NCBI Taxonomy" id="3075603"/>
    <lineage>
        <taxon>Bacteria</taxon>
        <taxon>Pseudomonadati</taxon>
        <taxon>Pseudomonadota</taxon>
        <taxon>Gammaproteobacteria</taxon>
        <taxon>Salinisphaerales</taxon>
        <taxon>Salinisphaeraceae</taxon>
        <taxon>Spectribacter</taxon>
    </lineage>
</organism>
<dbReference type="InterPro" id="IPR004574">
    <property type="entry name" value="Alkb"/>
</dbReference>
<evidence type="ECO:0000313" key="8">
    <source>
        <dbReference type="Proteomes" id="UP001259982"/>
    </source>
</evidence>
<dbReference type="RefSeq" id="WP_311660221.1">
    <property type="nucleotide sequence ID" value="NZ_JAVRHY010000018.1"/>
</dbReference>
<dbReference type="InterPro" id="IPR005123">
    <property type="entry name" value="Oxoglu/Fe-dep_dioxygenase_dom"/>
</dbReference>
<dbReference type="InterPro" id="IPR037151">
    <property type="entry name" value="AlkB-like_sf"/>
</dbReference>
<name>A0ABU3BAZ9_9GAMM</name>
<dbReference type="NCBIfam" id="NF011930">
    <property type="entry name" value="PRK15401.1"/>
    <property type="match status" value="1"/>
</dbReference>
<evidence type="ECO:0000256" key="2">
    <source>
        <dbReference type="ARBA" id="ARBA00022723"/>
    </source>
</evidence>
<dbReference type="Pfam" id="PF13532">
    <property type="entry name" value="2OG-FeII_Oxy_2"/>
    <property type="match status" value="1"/>
</dbReference>
<dbReference type="PANTHER" id="PTHR16557">
    <property type="entry name" value="ALKYLATED DNA REPAIR PROTEIN ALKB-RELATED"/>
    <property type="match status" value="1"/>
</dbReference>
<evidence type="ECO:0000313" key="7">
    <source>
        <dbReference type="EMBL" id="MDT0619657.1"/>
    </source>
</evidence>
<dbReference type="PANTHER" id="PTHR16557:SF2">
    <property type="entry name" value="NUCLEIC ACID DIOXYGENASE ALKBH1"/>
    <property type="match status" value="1"/>
</dbReference>
<keyword evidence="3" id="KW-0223">Dioxygenase</keyword>
<evidence type="ECO:0000256" key="1">
    <source>
        <dbReference type="ARBA" id="ARBA00001954"/>
    </source>
</evidence>
<keyword evidence="8" id="KW-1185">Reference proteome</keyword>
<dbReference type="InterPro" id="IPR027450">
    <property type="entry name" value="AlkB-like"/>
</dbReference>
<evidence type="ECO:0000256" key="4">
    <source>
        <dbReference type="ARBA" id="ARBA00023002"/>
    </source>
</evidence>
<evidence type="ECO:0000256" key="5">
    <source>
        <dbReference type="ARBA" id="ARBA00023004"/>
    </source>
</evidence>
<accession>A0ABU3BAZ9</accession>
<comment type="caution">
    <text evidence="7">The sequence shown here is derived from an EMBL/GenBank/DDBJ whole genome shotgun (WGS) entry which is preliminary data.</text>
</comment>
<feature type="domain" description="Fe2OG dioxygenase" evidence="6">
    <location>
        <begin position="116"/>
        <end position="216"/>
    </location>
</feature>
<dbReference type="GO" id="GO:0035516">
    <property type="term" value="F:broad specificity oxidative DNA demethylase activity"/>
    <property type="evidence" value="ECO:0007669"/>
    <property type="project" value="UniProtKB-EC"/>
</dbReference>